<name>A0A7T6Z066_9BACI</name>
<dbReference type="InterPro" id="IPR001387">
    <property type="entry name" value="Cro/C1-type_HTH"/>
</dbReference>
<gene>
    <name evidence="2" type="ORF">HUG15_01820</name>
</gene>
<dbReference type="SMART" id="SM00530">
    <property type="entry name" value="HTH_XRE"/>
    <property type="match status" value="1"/>
</dbReference>
<accession>A0A7T6Z066</accession>
<evidence type="ECO:0000313" key="2">
    <source>
        <dbReference type="EMBL" id="QQK74469.1"/>
    </source>
</evidence>
<dbReference type="PROSITE" id="PS50943">
    <property type="entry name" value="HTH_CROC1"/>
    <property type="match status" value="1"/>
</dbReference>
<keyword evidence="3" id="KW-1185">Reference proteome</keyword>
<dbReference type="AlphaFoldDB" id="A0A7T6Z066"/>
<dbReference type="Pfam" id="PF01381">
    <property type="entry name" value="HTH_3"/>
    <property type="match status" value="1"/>
</dbReference>
<evidence type="ECO:0000313" key="3">
    <source>
        <dbReference type="Proteomes" id="UP000595823"/>
    </source>
</evidence>
<dbReference type="KEGG" id="scia:HUG15_01820"/>
<dbReference type="InterPro" id="IPR010982">
    <property type="entry name" value="Lambda_DNA-bd_dom_sf"/>
</dbReference>
<dbReference type="GO" id="GO:0003677">
    <property type="term" value="F:DNA binding"/>
    <property type="evidence" value="ECO:0007669"/>
    <property type="project" value="InterPro"/>
</dbReference>
<feature type="domain" description="HTH cro/C1-type" evidence="1">
    <location>
        <begin position="37"/>
        <end position="92"/>
    </location>
</feature>
<evidence type="ECO:0000259" key="1">
    <source>
        <dbReference type="PROSITE" id="PS50943"/>
    </source>
</evidence>
<reference evidence="2 3" key="1">
    <citation type="submission" date="2020-06" db="EMBL/GenBank/DDBJ databases">
        <title>Genomic analysis of Salicibibacter sp. NKC5-3.</title>
        <authorList>
            <person name="Oh Y.J."/>
        </authorList>
    </citation>
    <scope>NUCLEOTIDE SEQUENCE [LARGE SCALE GENOMIC DNA]</scope>
    <source>
        <strain evidence="2 3">NKC5-3</strain>
    </source>
</reference>
<organism evidence="2 3">
    <name type="scientific">Salicibibacter cibarius</name>
    <dbReference type="NCBI Taxonomy" id="2743000"/>
    <lineage>
        <taxon>Bacteria</taxon>
        <taxon>Bacillati</taxon>
        <taxon>Bacillota</taxon>
        <taxon>Bacilli</taxon>
        <taxon>Bacillales</taxon>
        <taxon>Bacillaceae</taxon>
        <taxon>Salicibibacter</taxon>
    </lineage>
</organism>
<dbReference type="Proteomes" id="UP000595823">
    <property type="component" value="Chromosome"/>
</dbReference>
<dbReference type="Gene3D" id="1.10.260.40">
    <property type="entry name" value="lambda repressor-like DNA-binding domains"/>
    <property type="match status" value="1"/>
</dbReference>
<dbReference type="SUPFAM" id="SSF47413">
    <property type="entry name" value="lambda repressor-like DNA-binding domains"/>
    <property type="match status" value="1"/>
</dbReference>
<sequence length="103" mass="12016">MSTANRLAEQLKEKNPAFQEVWDDPERKREFELSCKLVELRSRLQMTQQEFADCVGVKQSYLSRLENGEVNMTIGKLENLVQKLGGHVTIDIDIDEDQWIRHP</sequence>
<dbReference type="CDD" id="cd00093">
    <property type="entry name" value="HTH_XRE"/>
    <property type="match status" value="1"/>
</dbReference>
<protein>
    <submittedName>
        <fullName evidence="2">Helix-turn-helix transcriptional regulator</fullName>
    </submittedName>
</protein>
<dbReference type="RefSeq" id="WP_200126686.1">
    <property type="nucleotide sequence ID" value="NZ_CP054705.1"/>
</dbReference>
<proteinExistence type="predicted"/>
<dbReference type="EMBL" id="CP054705">
    <property type="protein sequence ID" value="QQK74469.1"/>
    <property type="molecule type" value="Genomic_DNA"/>
</dbReference>